<gene>
    <name evidence="2" type="ORF">FEM03_02860</name>
</gene>
<sequence length="332" mass="36557">MMVKMGVVSELSDSMVRPRVPWWMWGNVLSLDAPLVAAGWLWMLAEVSGVKLPWACFAVLWMTVWFIYVLDRTMDGWRSEGEGEQTARHRFYLRHRAFMVREVLPLMGVVTGWLAMTQIPVGLMERGMGLGLVVGWYLWNHAGSSRRWMVGIGNALMAMVVVGCVWWSGVEQWSWVGPLLLVVLVLRLVGGRLGISKEICCGVVFALGCGLSVHFYSMDQVAGFFSVEVMGLAMLAVLNCVGIAALESGKEDASSASMLSGKRFTVLVAGVVGGLAGAWWVGTGGVLLEAAFFGVVSMGLVYHWAPKMPGELPRVLMDVALLVPVGWVWWWR</sequence>
<keyword evidence="1" id="KW-1133">Transmembrane helix</keyword>
<feature type="transmembrane region" description="Helical" evidence="1">
    <location>
        <begin position="264"/>
        <end position="281"/>
    </location>
</feature>
<protein>
    <recommendedName>
        <fullName evidence="4">Prenyltransferase</fullName>
    </recommendedName>
</protein>
<evidence type="ECO:0000313" key="2">
    <source>
        <dbReference type="EMBL" id="TLD72311.1"/>
    </source>
</evidence>
<keyword evidence="3" id="KW-1185">Reference proteome</keyword>
<name>A0A5R8KJ82_9BACT</name>
<feature type="transmembrane region" description="Helical" evidence="1">
    <location>
        <begin position="223"/>
        <end position="244"/>
    </location>
</feature>
<dbReference type="EMBL" id="VAUV01000002">
    <property type="protein sequence ID" value="TLD72311.1"/>
    <property type="molecule type" value="Genomic_DNA"/>
</dbReference>
<dbReference type="Proteomes" id="UP000306196">
    <property type="component" value="Unassembled WGS sequence"/>
</dbReference>
<feature type="transmembrane region" description="Helical" evidence="1">
    <location>
        <begin position="174"/>
        <end position="190"/>
    </location>
</feature>
<evidence type="ECO:0008006" key="4">
    <source>
        <dbReference type="Google" id="ProtNLM"/>
    </source>
</evidence>
<dbReference type="AlphaFoldDB" id="A0A5R8KJ82"/>
<feature type="transmembrane region" description="Helical" evidence="1">
    <location>
        <begin position="312"/>
        <end position="331"/>
    </location>
</feature>
<feature type="transmembrane region" description="Helical" evidence="1">
    <location>
        <begin position="20"/>
        <end position="45"/>
    </location>
</feature>
<evidence type="ECO:0000256" key="1">
    <source>
        <dbReference type="SAM" id="Phobius"/>
    </source>
</evidence>
<proteinExistence type="predicted"/>
<comment type="caution">
    <text evidence="2">The sequence shown here is derived from an EMBL/GenBank/DDBJ whole genome shotgun (WGS) entry which is preliminary data.</text>
</comment>
<feature type="transmembrane region" description="Helical" evidence="1">
    <location>
        <begin position="51"/>
        <end position="70"/>
    </location>
</feature>
<feature type="transmembrane region" description="Helical" evidence="1">
    <location>
        <begin position="98"/>
        <end position="115"/>
    </location>
</feature>
<feature type="transmembrane region" description="Helical" evidence="1">
    <location>
        <begin position="287"/>
        <end position="305"/>
    </location>
</feature>
<keyword evidence="1" id="KW-0812">Transmembrane</keyword>
<reference evidence="2 3" key="1">
    <citation type="submission" date="2019-05" db="EMBL/GenBank/DDBJ databases">
        <title>Verrucobacter flavum gen. nov., sp. nov. a new member of the family Verrucomicrobiaceae.</title>
        <authorList>
            <person name="Szuroczki S."/>
            <person name="Abbaszade G."/>
            <person name="Szabo A."/>
            <person name="Felfoldi T."/>
            <person name="Schumann P."/>
            <person name="Boka K."/>
            <person name="Keki Z."/>
            <person name="Toumi M."/>
            <person name="Toth E."/>
        </authorList>
    </citation>
    <scope>NUCLEOTIDE SEQUENCE [LARGE SCALE GENOMIC DNA]</scope>
    <source>
        <strain evidence="2 3">MG-N-17</strain>
    </source>
</reference>
<keyword evidence="1" id="KW-0472">Membrane</keyword>
<organism evidence="2 3">
    <name type="scientific">Phragmitibacter flavus</name>
    <dbReference type="NCBI Taxonomy" id="2576071"/>
    <lineage>
        <taxon>Bacteria</taxon>
        <taxon>Pseudomonadati</taxon>
        <taxon>Verrucomicrobiota</taxon>
        <taxon>Verrucomicrobiia</taxon>
        <taxon>Verrucomicrobiales</taxon>
        <taxon>Verrucomicrobiaceae</taxon>
        <taxon>Phragmitibacter</taxon>
    </lineage>
</organism>
<accession>A0A5R8KJ82</accession>
<feature type="transmembrane region" description="Helical" evidence="1">
    <location>
        <begin position="121"/>
        <end position="139"/>
    </location>
</feature>
<evidence type="ECO:0000313" key="3">
    <source>
        <dbReference type="Proteomes" id="UP000306196"/>
    </source>
</evidence>
<feature type="transmembrane region" description="Helical" evidence="1">
    <location>
        <begin position="148"/>
        <end position="168"/>
    </location>
</feature>
<feature type="transmembrane region" description="Helical" evidence="1">
    <location>
        <begin position="199"/>
        <end position="217"/>
    </location>
</feature>